<keyword evidence="2" id="KW-0472">Membrane</keyword>
<keyword evidence="4" id="KW-1185">Reference proteome</keyword>
<keyword evidence="2" id="KW-1133">Transmembrane helix</keyword>
<evidence type="ECO:0000313" key="3">
    <source>
        <dbReference type="EMBL" id="GLC61496.1"/>
    </source>
</evidence>
<reference evidence="3 4" key="1">
    <citation type="journal article" date="2023" name="Commun. Biol.">
        <title>Reorganization of the ancestral sex-determining regions during the evolution of trioecy in Pleodorina starrii.</title>
        <authorList>
            <person name="Takahashi K."/>
            <person name="Suzuki S."/>
            <person name="Kawai-Toyooka H."/>
            <person name="Yamamoto K."/>
            <person name="Hamaji T."/>
            <person name="Ootsuki R."/>
            <person name="Yamaguchi H."/>
            <person name="Kawachi M."/>
            <person name="Higashiyama T."/>
            <person name="Nozaki H."/>
        </authorList>
    </citation>
    <scope>NUCLEOTIDE SEQUENCE [LARGE SCALE GENOMIC DNA]</scope>
    <source>
        <strain evidence="3 4">NIES-4479</strain>
    </source>
</reference>
<feature type="region of interest" description="Disordered" evidence="1">
    <location>
        <begin position="131"/>
        <end position="165"/>
    </location>
</feature>
<evidence type="ECO:0000256" key="2">
    <source>
        <dbReference type="SAM" id="Phobius"/>
    </source>
</evidence>
<proteinExistence type="predicted"/>
<comment type="caution">
    <text evidence="3">The sequence shown here is derived from an EMBL/GenBank/DDBJ whole genome shotgun (WGS) entry which is preliminary data.</text>
</comment>
<gene>
    <name evidence="3" type="primary">PLESTB002817</name>
    <name evidence="3" type="ORF">PLESTB_001762800</name>
</gene>
<evidence type="ECO:0000313" key="4">
    <source>
        <dbReference type="Proteomes" id="UP001165080"/>
    </source>
</evidence>
<keyword evidence="2" id="KW-0812">Transmembrane</keyword>
<name>A0A9W6BZL4_9CHLO</name>
<protein>
    <submittedName>
        <fullName evidence="3">Uncharacterized protein</fullName>
    </submittedName>
</protein>
<dbReference type="EMBL" id="BRXU01000047">
    <property type="protein sequence ID" value="GLC61496.1"/>
    <property type="molecule type" value="Genomic_DNA"/>
</dbReference>
<dbReference type="AlphaFoldDB" id="A0A9W6BZL4"/>
<dbReference type="Proteomes" id="UP001165080">
    <property type="component" value="Unassembled WGS sequence"/>
</dbReference>
<accession>A0A9W6BZL4</accession>
<feature type="transmembrane region" description="Helical" evidence="2">
    <location>
        <begin position="54"/>
        <end position="74"/>
    </location>
</feature>
<evidence type="ECO:0000256" key="1">
    <source>
        <dbReference type="SAM" id="MobiDB-lite"/>
    </source>
</evidence>
<sequence>MASAAPSLEAVLGYKAPEGAQQQTIHGVAYTLFPRPGPRRRQVLSAVLVMGDKLTWVNCLGLVVVISGVLLFNYHKYSGSGGDLPSGGYRPTPIAIAAARELDRGSDVEGLVVGLGSSGDDPAAAMALSGAGISGPQRPGHPGARGLLAAAESPGEGPGLATLHHPLTALAAEKLPPQASSPQLR</sequence>
<organism evidence="3 4">
    <name type="scientific">Pleodorina starrii</name>
    <dbReference type="NCBI Taxonomy" id="330485"/>
    <lineage>
        <taxon>Eukaryota</taxon>
        <taxon>Viridiplantae</taxon>
        <taxon>Chlorophyta</taxon>
        <taxon>core chlorophytes</taxon>
        <taxon>Chlorophyceae</taxon>
        <taxon>CS clade</taxon>
        <taxon>Chlamydomonadales</taxon>
        <taxon>Volvocaceae</taxon>
        <taxon>Pleodorina</taxon>
    </lineage>
</organism>